<dbReference type="EMBL" id="LJSK01000234">
    <property type="protein sequence ID" value="KPI84749.1"/>
    <property type="molecule type" value="Genomic_DNA"/>
</dbReference>
<proteinExistence type="predicted"/>
<evidence type="ECO:0000256" key="1">
    <source>
        <dbReference type="SAM" id="MobiDB-lite"/>
    </source>
</evidence>
<feature type="compositionally biased region" description="Acidic residues" evidence="1">
    <location>
        <begin position="1365"/>
        <end position="1374"/>
    </location>
</feature>
<gene>
    <name evidence="2" type="ORF">ABL78_6194</name>
</gene>
<feature type="region of interest" description="Disordered" evidence="1">
    <location>
        <begin position="1403"/>
        <end position="1423"/>
    </location>
</feature>
<evidence type="ECO:0000313" key="3">
    <source>
        <dbReference type="Proteomes" id="UP000038009"/>
    </source>
</evidence>
<dbReference type="InterPro" id="IPR016024">
    <property type="entry name" value="ARM-type_fold"/>
</dbReference>
<evidence type="ECO:0000313" key="2">
    <source>
        <dbReference type="EMBL" id="KPI84749.1"/>
    </source>
</evidence>
<feature type="compositionally biased region" description="Gly residues" evidence="1">
    <location>
        <begin position="363"/>
        <end position="374"/>
    </location>
</feature>
<feature type="compositionally biased region" description="Basic and acidic residues" evidence="1">
    <location>
        <begin position="351"/>
        <end position="360"/>
    </location>
</feature>
<accession>A0A0N0P408</accession>
<dbReference type="Proteomes" id="UP000038009">
    <property type="component" value="Unassembled WGS sequence"/>
</dbReference>
<protein>
    <submittedName>
        <fullName evidence="2">Uncharacterized protein</fullName>
    </submittedName>
</protein>
<sequence>MHQSMPSSDDFPTLVSSLQATTVEWSTLGASSRLSGSGVFSGASLRNKYFRFMQVLHEIEELFTRYHLSSSPVLIAWCASLQESRVAPHFVGLLVDLALQGSLPYLALSCCLRLVDVFLGWTTRPNAGCGKSDDGSVVAGGLSSPVLVPPHVLAKYVEQTWSVIQNLSHDYTGTSTSTATSALCSALQLLPVLLRWSAGTSLLPAFRKSQLPHPVRMQSEEVRLFAFRSLPLVVRHQPTTAAPQSWAHEVIEYVRRGCMRCSNIAVRIAAGSSLRGVLENGLRVSSPAVAYALMDMLLCLCEDMAPYSVSDEVLHDVGVSMGYLLTFYQSDFTADSLSDVLQAAAPQSKTTAEERIDAHRRGGGGGGGGVGSGTTSGTAGAAAGANVGHIRWKYVGGSDAVEGSRVVQRCFNESMTRTAQRALATALATLCSVCSTPATTASVIQCCFVLLVPIDGDARAYMPRLLADAIQGWARQLPSNAYRVVLADVLRGYVQRPSEDKAVVRTAMVALQGVVQTLSSSLEIAFDIAGDVLAAVTATPSLLHTGVEVLGAMARTNPLYARQLQHQCSRADSAEVANALTFQLHIRALLKASASATEALGRSRNSDGDLSAMEEADDAFGEGDHVSLVHVCIRLLLRFSRGDPPRAVHDVHYRQAELIFRLTQLIYDLLRSSTSAVLRAARDELQPCTLGFMNLLVSSPAPSIAFYKAVMAACAMLRRAPVVSDTERMLAVGFLESSLASQNGVAIRNVDTAGSSAVTAYSATTKGALYHFISCTPWPTCKDDGSLRWLAAQALKDIVQACERALPVFSFEETHGPATAAAAQSMRVVRSTLLHPYVTSSSPSAAAETPAHPLEECGRHAVRLLRWTLRHFVARGAVSVCVALLTSLYSDLFQAYAAPAYVVPTVGEQAHQAARREMGLWNTLCVVHELLLEATSSTAAVLWADANWNSEVKQWQTVASQLVPASAQESVEVRLLAAKVFAICLVSTGQVDDFTSQTVASVAQGSPSKPLRMDALGALMVLCEVHSHVGEVSGSLVESSPTLPLATSLLSEVWRRLVSPATATVADTFFSIPVLMLSSLHLAQLYPTEVEAALSDSVVGLLLTPMTASNSQWWSSTTAVGMFTTVVQLWSTFRGVSDAVLSVRQASALLLVQESLLASAQSRSMPTSTMTAALCAVEQFSRRYAGNAERCVAWRGLLHMCLEHSTHIQHEEECVPSPLVQHRGRRPLRRFALQSDAVSERLARLWCHVLLGDGSAPPITASMTDAGCMRQLTVIDVATQIDLATAAAVRRWWVRVAQALGASLLPHGGANNTEVSGHNGGPEALTPAFHDFLGAVRAILQARAPAAQVDTLRGDADMFAAVEKDSEEGGDEAADGVRGGGGGSDSEDIEDYAEGFEGVSTGGILSEASGGGEGGGDRGSEAAASAADSAASLTFDVAAKEAAMWVLYSVLRAIGSDTAQTDQARQRADDARSAVLPMVVAAAQLVEVHPEVHIATAAVLGEVFALWGHVTQVKELARPLAVLTPWKTQLVVSLTTVLQHGLLSIEGCTALAVQYSRCNLADISSCRRVLRSLLLLLYACHRLQERQRGFLLGGSSGAGHIVVALVKVAQSPAMAAEALEVPHGALVRTLASPPCQAALTLLCERFVAAVSLANGYVPPVSAFGGGWRGEDNDDEGGRGGSATSSVYGSRMSVTAGDVLQSVAALTEEPPNAALGPALRYAAGCLACLALATLFPPTPRGEAISSSTVASADALRYVVALSSKLTSQHQLILAQLAQQRLLQSVLSWGQREAMESNNTEAMAAMWEESTALLRITAAASMPRAQAENLLKALIPHVGKAGTSGHEGGRAEVAASLLCIGMAAKLELAHVLALLRSLPADALLEVLPSSMVARLQQLTVAYVQGAEENSVRALALTGPVGLMLVGRCVSMGVLPLACSPLLDQQLWTAVLQLLSCASNSEKAIEYLWSPPPVLAAAAESSHLVSLRDYAEHHKLELDVLLSLFASLEDPPTTDATTTTASPIPRHEAVGFVLHCGPLLCSLLLAQMQIVDPAVSAADHLHEVLLYVVTLLSTVFAPAYAVALKGVGQYLVRAVAPTQGAALRAAIRHLGPEKASQLREFMEESCNGGE</sequence>
<dbReference type="SUPFAM" id="SSF48371">
    <property type="entry name" value="ARM repeat"/>
    <property type="match status" value="1"/>
</dbReference>
<keyword evidence="3" id="KW-1185">Reference proteome</keyword>
<reference evidence="2 3" key="1">
    <citation type="journal article" date="2015" name="PLoS Pathog.">
        <title>Leptomonas seymouri: Adaptations to the Dixenous Life Cycle Analyzed by Genome Sequencing, Transcriptome Profiling and Co-infection with Leishmania donovani.</title>
        <authorList>
            <person name="Kraeva N."/>
            <person name="Butenko A."/>
            <person name="Hlavacova J."/>
            <person name="Kostygov A."/>
            <person name="Myskova J."/>
            <person name="Grybchuk D."/>
            <person name="Lestinova T."/>
            <person name="Votypka J."/>
            <person name="Volf P."/>
            <person name="Opperdoes F."/>
            <person name="Flegontov P."/>
            <person name="Lukes J."/>
            <person name="Yurchenko V."/>
        </authorList>
    </citation>
    <scope>NUCLEOTIDE SEQUENCE [LARGE SCALE GENOMIC DNA]</scope>
    <source>
        <strain evidence="2 3">ATCC 30220</strain>
    </source>
</reference>
<comment type="caution">
    <text evidence="2">The sequence shown here is derived from an EMBL/GenBank/DDBJ whole genome shotgun (WGS) entry which is preliminary data.</text>
</comment>
<feature type="region of interest" description="Disordered" evidence="1">
    <location>
        <begin position="1363"/>
        <end position="1389"/>
    </location>
</feature>
<dbReference type="OMA" id="DARAYMP"/>
<name>A0A0N0P408_LEPSE</name>
<dbReference type="OrthoDB" id="272741at2759"/>
<feature type="region of interest" description="Disordered" evidence="1">
    <location>
        <begin position="348"/>
        <end position="375"/>
    </location>
</feature>
<organism evidence="2 3">
    <name type="scientific">Leptomonas seymouri</name>
    <dbReference type="NCBI Taxonomy" id="5684"/>
    <lineage>
        <taxon>Eukaryota</taxon>
        <taxon>Discoba</taxon>
        <taxon>Euglenozoa</taxon>
        <taxon>Kinetoplastea</taxon>
        <taxon>Metakinetoplastina</taxon>
        <taxon>Trypanosomatida</taxon>
        <taxon>Trypanosomatidae</taxon>
        <taxon>Leishmaniinae</taxon>
        <taxon>Leptomonas</taxon>
    </lineage>
</organism>
<dbReference type="VEuPathDB" id="TriTrypDB:Lsey_0234_0050"/>